<dbReference type="Gene3D" id="2.60.120.200">
    <property type="match status" value="1"/>
</dbReference>
<dbReference type="InterPro" id="IPR036439">
    <property type="entry name" value="Dockerin_dom_sf"/>
</dbReference>
<evidence type="ECO:0000313" key="3">
    <source>
        <dbReference type="EMBL" id="MBB6431260.1"/>
    </source>
</evidence>
<dbReference type="PROSITE" id="PS51762">
    <property type="entry name" value="GH16_2"/>
    <property type="match status" value="1"/>
</dbReference>
<proteinExistence type="inferred from homology"/>
<dbReference type="GO" id="GO:0000272">
    <property type="term" value="P:polysaccharide catabolic process"/>
    <property type="evidence" value="ECO:0007669"/>
    <property type="project" value="InterPro"/>
</dbReference>
<comment type="similarity">
    <text evidence="1">Belongs to the glycosyl hydrolase 16 family.</text>
</comment>
<organism evidence="3 4">
    <name type="scientific">Algisphaera agarilytica</name>
    <dbReference type="NCBI Taxonomy" id="1385975"/>
    <lineage>
        <taxon>Bacteria</taxon>
        <taxon>Pseudomonadati</taxon>
        <taxon>Planctomycetota</taxon>
        <taxon>Phycisphaerae</taxon>
        <taxon>Phycisphaerales</taxon>
        <taxon>Phycisphaeraceae</taxon>
        <taxon>Algisphaera</taxon>
    </lineage>
</organism>
<dbReference type="InterPro" id="IPR013424">
    <property type="entry name" value="Ice-binding_C"/>
</dbReference>
<feature type="domain" description="GH16" evidence="2">
    <location>
        <begin position="22"/>
        <end position="238"/>
    </location>
</feature>
<evidence type="ECO:0000259" key="2">
    <source>
        <dbReference type="PROSITE" id="PS51762"/>
    </source>
</evidence>
<dbReference type="AlphaFoldDB" id="A0A7X0HBC9"/>
<sequence length="488" mass="53095">MLTAQWQLTWADEFDAPSINTTDWDVLTRRDSFNDELQYYIPEQAAIAQTEGRSVLRITATDEPLDGKAYRSARLESNYSQAYGRFEVMARIPTTKGIWPAAWLLPRDTPWPLGGEIDIMEHGGSRPNVVSSAYHWNNVPNFSQFVFGEYHAPAGQGPWADDFHEYAVEWDTRAIRYFVDGVNHFTVTPDMAPISSTPMSVILNTAVGGFFDGNPDGTTQFPNTFDIDYVRAYQQTGNVTNLLTNGEFSNNSNGWLRTGNTFVESHDPEGSHAFDGFGDHAIKLFGFASSKLIQSGVSVTGDSEYTLSANVRINSNDSITGTNNLLVMWMEFFDGNNNSLGSEGGVIADGSINNNTWLLRELTGVAPSDAVSVNVGFEFIQPNNQGGAVWVDSVSLTESLAIALAGDYNNNGVVDAADYTVWQDSFGSTTDLAADGNGNGVIDAADYTVWQDNFGQSASGLGANVNIPEPGSALLLLLGAGVLYRRRA</sequence>
<dbReference type="EMBL" id="JACHGY010000001">
    <property type="protein sequence ID" value="MBB6431260.1"/>
    <property type="molecule type" value="Genomic_DNA"/>
</dbReference>
<dbReference type="InterPro" id="IPR013320">
    <property type="entry name" value="ConA-like_dom_sf"/>
</dbReference>
<reference evidence="3 4" key="1">
    <citation type="submission" date="2020-08" db="EMBL/GenBank/DDBJ databases">
        <title>Genomic Encyclopedia of Type Strains, Phase IV (KMG-IV): sequencing the most valuable type-strain genomes for metagenomic binning, comparative biology and taxonomic classification.</title>
        <authorList>
            <person name="Goeker M."/>
        </authorList>
    </citation>
    <scope>NUCLEOTIDE SEQUENCE [LARGE SCALE GENOMIC DNA]</scope>
    <source>
        <strain evidence="3 4">DSM 103725</strain>
    </source>
</reference>
<dbReference type="Proteomes" id="UP000541810">
    <property type="component" value="Unassembled WGS sequence"/>
</dbReference>
<dbReference type="InterPro" id="IPR008979">
    <property type="entry name" value="Galactose-bd-like_sf"/>
</dbReference>
<dbReference type="InterPro" id="IPR000757">
    <property type="entry name" value="Beta-glucanase-like"/>
</dbReference>
<dbReference type="Gene3D" id="1.10.1330.10">
    <property type="entry name" value="Dockerin domain"/>
    <property type="match status" value="1"/>
</dbReference>
<dbReference type="Pfam" id="PF00722">
    <property type="entry name" value="Glyco_hydro_16"/>
    <property type="match status" value="1"/>
</dbReference>
<dbReference type="InterPro" id="IPR050546">
    <property type="entry name" value="Glycosyl_Hydrlase_16"/>
</dbReference>
<dbReference type="CDD" id="cd08023">
    <property type="entry name" value="GH16_laminarinase_like"/>
    <property type="match status" value="1"/>
</dbReference>
<dbReference type="Gene3D" id="2.60.120.260">
    <property type="entry name" value="Galactose-binding domain-like"/>
    <property type="match status" value="1"/>
</dbReference>
<gene>
    <name evidence="3" type="ORF">HNQ40_003066</name>
</gene>
<evidence type="ECO:0000256" key="1">
    <source>
        <dbReference type="ARBA" id="ARBA00006865"/>
    </source>
</evidence>
<evidence type="ECO:0000313" key="4">
    <source>
        <dbReference type="Proteomes" id="UP000541810"/>
    </source>
</evidence>
<dbReference type="InterPro" id="IPR018247">
    <property type="entry name" value="EF_Hand_1_Ca_BS"/>
</dbReference>
<protein>
    <submittedName>
        <fullName evidence="3">Beta-glucanase (GH16 family)</fullName>
    </submittedName>
</protein>
<dbReference type="SUPFAM" id="SSF63446">
    <property type="entry name" value="Type I dockerin domain"/>
    <property type="match status" value="1"/>
</dbReference>
<dbReference type="PROSITE" id="PS00018">
    <property type="entry name" value="EF_HAND_1"/>
    <property type="match status" value="1"/>
</dbReference>
<dbReference type="GO" id="GO:0004553">
    <property type="term" value="F:hydrolase activity, hydrolyzing O-glycosyl compounds"/>
    <property type="evidence" value="ECO:0007669"/>
    <property type="project" value="InterPro"/>
</dbReference>
<dbReference type="SUPFAM" id="SSF49899">
    <property type="entry name" value="Concanavalin A-like lectins/glucanases"/>
    <property type="match status" value="1"/>
</dbReference>
<keyword evidence="4" id="KW-1185">Reference proteome</keyword>
<dbReference type="PANTHER" id="PTHR10963:SF55">
    <property type="entry name" value="GLYCOSIDE HYDROLASE FAMILY 16 PROTEIN"/>
    <property type="match status" value="1"/>
</dbReference>
<name>A0A7X0HBC9_9BACT</name>
<dbReference type="PANTHER" id="PTHR10963">
    <property type="entry name" value="GLYCOSYL HYDROLASE-RELATED"/>
    <property type="match status" value="1"/>
</dbReference>
<accession>A0A7X0HBC9</accession>
<dbReference type="SUPFAM" id="SSF49785">
    <property type="entry name" value="Galactose-binding domain-like"/>
    <property type="match status" value="1"/>
</dbReference>
<dbReference type="NCBIfam" id="TIGR02595">
    <property type="entry name" value="PEP_CTERM"/>
    <property type="match status" value="1"/>
</dbReference>
<comment type="caution">
    <text evidence="3">The sequence shown here is derived from an EMBL/GenBank/DDBJ whole genome shotgun (WGS) entry which is preliminary data.</text>
</comment>
<dbReference type="RefSeq" id="WP_184678743.1">
    <property type="nucleotide sequence ID" value="NZ_JACHGY010000001.1"/>
</dbReference>